<comment type="caution">
    <text evidence="8">The sequence shown here is derived from an EMBL/GenBank/DDBJ whole genome shotgun (WGS) entry which is preliminary data.</text>
</comment>
<evidence type="ECO:0000313" key="9">
    <source>
        <dbReference type="Proteomes" id="UP001165122"/>
    </source>
</evidence>
<feature type="transmembrane region" description="Helical" evidence="6">
    <location>
        <begin position="269"/>
        <end position="288"/>
    </location>
</feature>
<evidence type="ECO:0000256" key="4">
    <source>
        <dbReference type="ARBA" id="ARBA00023136"/>
    </source>
</evidence>
<dbReference type="Proteomes" id="UP001165122">
    <property type="component" value="Unassembled WGS sequence"/>
</dbReference>
<feature type="compositionally biased region" description="Low complexity" evidence="5">
    <location>
        <begin position="334"/>
        <end position="343"/>
    </location>
</feature>
<dbReference type="Pfam" id="PF01490">
    <property type="entry name" value="Aa_trans"/>
    <property type="match status" value="1"/>
</dbReference>
<keyword evidence="2 6" id="KW-0812">Transmembrane</keyword>
<feature type="transmembrane region" description="Helical" evidence="6">
    <location>
        <begin position="44"/>
        <end position="63"/>
    </location>
</feature>
<feature type="transmembrane region" description="Helical" evidence="6">
    <location>
        <begin position="226"/>
        <end position="249"/>
    </location>
</feature>
<dbReference type="PANTHER" id="PTHR22950:SF681">
    <property type="entry name" value="SH2 DOMAIN-CONTAINING PROTEIN"/>
    <property type="match status" value="1"/>
</dbReference>
<dbReference type="EMBL" id="BRXW01000392">
    <property type="protein sequence ID" value="GMH49929.1"/>
    <property type="molecule type" value="Genomic_DNA"/>
</dbReference>
<protein>
    <recommendedName>
        <fullName evidence="7">Amino acid transporter transmembrane domain-containing protein</fullName>
    </recommendedName>
</protein>
<name>A0A9W6ZG66_9STRA</name>
<evidence type="ECO:0000256" key="5">
    <source>
        <dbReference type="SAM" id="MobiDB-lite"/>
    </source>
</evidence>
<evidence type="ECO:0000256" key="1">
    <source>
        <dbReference type="ARBA" id="ARBA00004141"/>
    </source>
</evidence>
<dbReference type="OrthoDB" id="42089at2759"/>
<dbReference type="GO" id="GO:0015179">
    <property type="term" value="F:L-amino acid transmembrane transporter activity"/>
    <property type="evidence" value="ECO:0007669"/>
    <property type="project" value="TreeGrafter"/>
</dbReference>
<sequence>MDHQDLSFPRPSARVPLTTVGVFLHLLKSNIGPGCLSLPHAFSMIPYSTSIPVFITIALITGFNSLKLDRLALLGESYSDLGLRILGSRGGSIVNLSITVQQLGVCTVYFSFVADNVTKLWGGGSERFVMTAMLPVTLTFVYVRSLKQIEKLSMFATFLLFLCLGGLLVMGVVEPTTDQPDFTTPNFTQEALAFSTILYSFEGACLVIPCRNGYGKSPDKPPFATVYIAAITVVSMTYLLFAIFCIYSFGPVDDGSITAFLVKRDGSDVTILLINCTIAVTVVASYGLQFWPVKEIVRADSLDLVVRAEGYDAIQSVTTDHDNYNDLEDDGDDASSASSTSSGEIEDKAWRTEVALIVTTYVIAMVVPNVGLMISLAGSLAGTMSAVIMPSVLDLEGGDGNKVLNCVLIGAGIIFMGIGAGSSVSEIVSSF</sequence>
<comment type="subcellular location">
    <subcellularLocation>
        <location evidence="1">Membrane</location>
        <topology evidence="1">Multi-pass membrane protein</topology>
    </subcellularLocation>
</comment>
<feature type="region of interest" description="Disordered" evidence="5">
    <location>
        <begin position="322"/>
        <end position="344"/>
    </location>
</feature>
<dbReference type="InterPro" id="IPR013057">
    <property type="entry name" value="AA_transpt_TM"/>
</dbReference>
<dbReference type="PANTHER" id="PTHR22950">
    <property type="entry name" value="AMINO ACID TRANSPORTER"/>
    <property type="match status" value="1"/>
</dbReference>
<feature type="transmembrane region" description="Helical" evidence="6">
    <location>
        <begin position="402"/>
        <end position="424"/>
    </location>
</feature>
<feature type="transmembrane region" description="Helical" evidence="6">
    <location>
        <begin position="155"/>
        <end position="173"/>
    </location>
</feature>
<feature type="transmembrane region" description="Helical" evidence="6">
    <location>
        <begin position="93"/>
        <end position="112"/>
    </location>
</feature>
<feature type="transmembrane region" description="Helical" evidence="6">
    <location>
        <begin position="354"/>
        <end position="382"/>
    </location>
</feature>
<evidence type="ECO:0000256" key="2">
    <source>
        <dbReference type="ARBA" id="ARBA00022692"/>
    </source>
</evidence>
<keyword evidence="4 6" id="KW-0472">Membrane</keyword>
<evidence type="ECO:0000259" key="7">
    <source>
        <dbReference type="Pfam" id="PF01490"/>
    </source>
</evidence>
<evidence type="ECO:0000256" key="6">
    <source>
        <dbReference type="SAM" id="Phobius"/>
    </source>
</evidence>
<dbReference type="GO" id="GO:0016020">
    <property type="term" value="C:membrane"/>
    <property type="evidence" value="ECO:0007669"/>
    <property type="project" value="UniProtKB-SubCell"/>
</dbReference>
<accession>A0A9W6ZG66</accession>
<evidence type="ECO:0000256" key="3">
    <source>
        <dbReference type="ARBA" id="ARBA00022989"/>
    </source>
</evidence>
<gene>
    <name evidence="8" type="ORF">TrLO_g5047</name>
</gene>
<feature type="transmembrane region" description="Helical" evidence="6">
    <location>
        <begin position="193"/>
        <end position="214"/>
    </location>
</feature>
<reference evidence="9" key="1">
    <citation type="journal article" date="2023" name="Commun. Biol.">
        <title>Genome analysis of Parmales, the sister group of diatoms, reveals the evolutionary specialization of diatoms from phago-mixotrophs to photoautotrophs.</title>
        <authorList>
            <person name="Ban H."/>
            <person name="Sato S."/>
            <person name="Yoshikawa S."/>
            <person name="Yamada K."/>
            <person name="Nakamura Y."/>
            <person name="Ichinomiya M."/>
            <person name="Sato N."/>
            <person name="Blanc-Mathieu R."/>
            <person name="Endo H."/>
            <person name="Kuwata A."/>
            <person name="Ogata H."/>
        </authorList>
    </citation>
    <scope>NUCLEOTIDE SEQUENCE [LARGE SCALE GENOMIC DNA]</scope>
    <source>
        <strain evidence="9">NIES 3700</strain>
    </source>
</reference>
<keyword evidence="9" id="KW-1185">Reference proteome</keyword>
<feature type="transmembrane region" description="Helical" evidence="6">
    <location>
        <begin position="124"/>
        <end position="143"/>
    </location>
</feature>
<feature type="domain" description="Amino acid transporter transmembrane" evidence="7">
    <location>
        <begin position="18"/>
        <end position="395"/>
    </location>
</feature>
<proteinExistence type="predicted"/>
<dbReference type="AlphaFoldDB" id="A0A9W6ZG66"/>
<organism evidence="8 9">
    <name type="scientific">Triparma laevis f. longispina</name>
    <dbReference type="NCBI Taxonomy" id="1714387"/>
    <lineage>
        <taxon>Eukaryota</taxon>
        <taxon>Sar</taxon>
        <taxon>Stramenopiles</taxon>
        <taxon>Ochrophyta</taxon>
        <taxon>Bolidophyceae</taxon>
        <taxon>Parmales</taxon>
        <taxon>Triparmaceae</taxon>
        <taxon>Triparma</taxon>
    </lineage>
</organism>
<keyword evidence="3 6" id="KW-1133">Transmembrane helix</keyword>
<evidence type="ECO:0000313" key="8">
    <source>
        <dbReference type="EMBL" id="GMH49929.1"/>
    </source>
</evidence>